<dbReference type="PANTHER" id="PTHR37984:SF11">
    <property type="entry name" value="INTEGRASE CATALYTIC DOMAIN-CONTAINING PROTEIN"/>
    <property type="match status" value="1"/>
</dbReference>
<proteinExistence type="predicted"/>
<dbReference type="RefSeq" id="XP_041632601.1">
    <property type="nucleotide sequence ID" value="XM_041776667.1"/>
</dbReference>
<evidence type="ECO:0000313" key="1">
    <source>
        <dbReference type="Proteomes" id="UP001652661"/>
    </source>
</evidence>
<dbReference type="InterPro" id="IPR050951">
    <property type="entry name" value="Retrovirus_Pol_polyprotein"/>
</dbReference>
<dbReference type="PANTHER" id="PTHR37984">
    <property type="entry name" value="PROTEIN CBG26694"/>
    <property type="match status" value="1"/>
</dbReference>
<sequence length="112" mass="12788">MIASFFVIEKGKQSLLGRETAIKLNVLRLELQVNHIQEVSVFPKWKGDRVKLAINHNIKPVQQPMRRIPVALKVKVRDKIQDALKRDIIEPVNGPSAWISPMVLVFKENGDI</sequence>
<accession>A0ABM3C7F2</accession>
<reference evidence="2" key="1">
    <citation type="submission" date="2025-08" db="UniProtKB">
        <authorList>
            <consortium name="RefSeq"/>
        </authorList>
    </citation>
    <scope>IDENTIFICATION</scope>
    <source>
        <strain evidence="2">14028-0561.14</strain>
        <tissue evidence="2">Whole fly</tissue>
    </source>
</reference>
<keyword evidence="1" id="KW-1185">Reference proteome</keyword>
<organism evidence="1 2">
    <name type="scientific">Drosophila kikkawai</name>
    <name type="common">Fruit fly</name>
    <dbReference type="NCBI Taxonomy" id="30033"/>
    <lineage>
        <taxon>Eukaryota</taxon>
        <taxon>Metazoa</taxon>
        <taxon>Ecdysozoa</taxon>
        <taxon>Arthropoda</taxon>
        <taxon>Hexapoda</taxon>
        <taxon>Insecta</taxon>
        <taxon>Pterygota</taxon>
        <taxon>Neoptera</taxon>
        <taxon>Endopterygota</taxon>
        <taxon>Diptera</taxon>
        <taxon>Brachycera</taxon>
        <taxon>Muscomorpha</taxon>
        <taxon>Ephydroidea</taxon>
        <taxon>Drosophilidae</taxon>
        <taxon>Drosophila</taxon>
        <taxon>Sophophora</taxon>
    </lineage>
</organism>
<name>A0ABM3C7F2_DROKI</name>
<evidence type="ECO:0000313" key="2">
    <source>
        <dbReference type="RefSeq" id="XP_041632601.1"/>
    </source>
</evidence>
<gene>
    <name evidence="2" type="primary">LOC121502836</name>
</gene>
<dbReference type="InterPro" id="IPR043502">
    <property type="entry name" value="DNA/RNA_pol_sf"/>
</dbReference>
<dbReference type="GeneID" id="121502836"/>
<dbReference type="Proteomes" id="UP001652661">
    <property type="component" value="Chromosome 4"/>
</dbReference>
<dbReference type="Gene3D" id="3.10.10.10">
    <property type="entry name" value="HIV Type 1 Reverse Transcriptase, subunit A, domain 1"/>
    <property type="match status" value="1"/>
</dbReference>
<dbReference type="SUPFAM" id="SSF56672">
    <property type="entry name" value="DNA/RNA polymerases"/>
    <property type="match status" value="1"/>
</dbReference>
<protein>
    <submittedName>
        <fullName evidence="2">Uncharacterized protein</fullName>
    </submittedName>
</protein>